<evidence type="ECO:0000313" key="3">
    <source>
        <dbReference type="Proteomes" id="UP001341840"/>
    </source>
</evidence>
<dbReference type="Proteomes" id="UP001341840">
    <property type="component" value="Unassembled WGS sequence"/>
</dbReference>
<evidence type="ECO:0000313" key="2">
    <source>
        <dbReference type="EMBL" id="MED6153310.1"/>
    </source>
</evidence>
<protein>
    <submittedName>
        <fullName evidence="2">Uncharacterized protein</fullName>
    </submittedName>
</protein>
<organism evidence="2 3">
    <name type="scientific">Stylosanthes scabra</name>
    <dbReference type="NCBI Taxonomy" id="79078"/>
    <lineage>
        <taxon>Eukaryota</taxon>
        <taxon>Viridiplantae</taxon>
        <taxon>Streptophyta</taxon>
        <taxon>Embryophyta</taxon>
        <taxon>Tracheophyta</taxon>
        <taxon>Spermatophyta</taxon>
        <taxon>Magnoliopsida</taxon>
        <taxon>eudicotyledons</taxon>
        <taxon>Gunneridae</taxon>
        <taxon>Pentapetalae</taxon>
        <taxon>rosids</taxon>
        <taxon>fabids</taxon>
        <taxon>Fabales</taxon>
        <taxon>Fabaceae</taxon>
        <taxon>Papilionoideae</taxon>
        <taxon>50 kb inversion clade</taxon>
        <taxon>dalbergioids sensu lato</taxon>
        <taxon>Dalbergieae</taxon>
        <taxon>Pterocarpus clade</taxon>
        <taxon>Stylosanthes</taxon>
    </lineage>
</organism>
<reference evidence="2 3" key="1">
    <citation type="journal article" date="2023" name="Plants (Basel)">
        <title>Bridging the Gap: Combining Genomics and Transcriptomics Approaches to Understand Stylosanthes scabra, an Orphan Legume from the Brazilian Caatinga.</title>
        <authorList>
            <person name="Ferreira-Neto J.R.C."/>
            <person name="da Silva M.D."/>
            <person name="Binneck E."/>
            <person name="de Melo N.F."/>
            <person name="da Silva R.H."/>
            <person name="de Melo A.L.T.M."/>
            <person name="Pandolfi V."/>
            <person name="Bustamante F.O."/>
            <person name="Brasileiro-Vidal A.C."/>
            <person name="Benko-Iseppon A.M."/>
        </authorList>
    </citation>
    <scope>NUCLEOTIDE SEQUENCE [LARGE SCALE GENOMIC DNA]</scope>
    <source>
        <tissue evidence="2">Leaves</tissue>
    </source>
</reference>
<gene>
    <name evidence="2" type="ORF">PIB30_100641</name>
</gene>
<dbReference type="EMBL" id="JASCZI010093457">
    <property type="protein sequence ID" value="MED6153310.1"/>
    <property type="molecule type" value="Genomic_DNA"/>
</dbReference>
<feature type="non-terminal residue" evidence="2">
    <location>
        <position position="1"/>
    </location>
</feature>
<comment type="caution">
    <text evidence="2">The sequence shown here is derived from an EMBL/GenBank/DDBJ whole genome shotgun (WGS) entry which is preliminary data.</text>
</comment>
<proteinExistence type="predicted"/>
<keyword evidence="3" id="KW-1185">Reference proteome</keyword>
<feature type="compositionally biased region" description="Basic and acidic residues" evidence="1">
    <location>
        <begin position="261"/>
        <end position="279"/>
    </location>
</feature>
<evidence type="ECO:0000256" key="1">
    <source>
        <dbReference type="SAM" id="MobiDB-lite"/>
    </source>
</evidence>
<sequence>LDVKAELLITENISAAAESKDETRRLPFPSIIYRLLYANGIKKIDGDKLILIERPITVESMTKNKYLEIQQEIQQQFPQHPPQDQQPPQQELNQQFQGIRVDQSQFYQNFKEQQKQFFEDFGNQQKLYKQEFQDLRVQQHQYHRELQNQQTLTNKAVQELKKSQDKHYKEFLAHKKELQKKYQRDREECVTITNHEIEFRKRTDLKMDYLCWGLQQTNPHPAPISSQDIHTFCLSNMEKGKGKFEGALRPMPVGGSSSKGKGVEDDDHGKKKTWEARDDGDSDED</sequence>
<name>A0ABU6TY09_9FABA</name>
<accession>A0ABU6TY09</accession>
<feature type="region of interest" description="Disordered" evidence="1">
    <location>
        <begin position="243"/>
        <end position="285"/>
    </location>
</feature>